<dbReference type="InterPro" id="IPR027417">
    <property type="entry name" value="P-loop_NTPase"/>
</dbReference>
<feature type="binding site" evidence="10">
    <location>
        <position position="333"/>
    </location>
    <ligand>
        <name>Zn(2+)</name>
        <dbReference type="ChEBI" id="CHEBI:29105"/>
    </ligand>
</feature>
<dbReference type="InterPro" id="IPR010914">
    <property type="entry name" value="RsgA_GTPase_dom"/>
</dbReference>
<feature type="binding site" evidence="10">
    <location>
        <begin position="168"/>
        <end position="171"/>
    </location>
    <ligand>
        <name>GTP</name>
        <dbReference type="ChEBI" id="CHEBI:37565"/>
    </ligand>
</feature>
<dbReference type="EC" id="3.6.1.-" evidence="10"/>
<dbReference type="InterPro" id="IPR004881">
    <property type="entry name" value="Ribosome_biogen_GTPase_RsgA"/>
</dbReference>
<evidence type="ECO:0000256" key="4">
    <source>
        <dbReference type="ARBA" id="ARBA00022730"/>
    </source>
</evidence>
<evidence type="ECO:0000313" key="15">
    <source>
        <dbReference type="Proteomes" id="UP001201873"/>
    </source>
</evidence>
<evidence type="ECO:0000259" key="13">
    <source>
        <dbReference type="PROSITE" id="PS51721"/>
    </source>
</evidence>
<dbReference type="SUPFAM" id="SSF52540">
    <property type="entry name" value="P-loop containing nucleoside triphosphate hydrolases"/>
    <property type="match status" value="1"/>
</dbReference>
<feature type="binding site" evidence="10">
    <location>
        <begin position="245"/>
        <end position="253"/>
    </location>
    <ligand>
        <name>GTP</name>
        <dbReference type="ChEBI" id="CHEBI:37565"/>
    </ligand>
</feature>
<dbReference type="HAMAP" id="MF_01820">
    <property type="entry name" value="GTPase_RsgA"/>
    <property type="match status" value="1"/>
</dbReference>
<reference evidence="14 15" key="1">
    <citation type="submission" date="2022-04" db="EMBL/GenBank/DDBJ databases">
        <title>Genome diversity in the genus Frankia.</title>
        <authorList>
            <person name="Carlos-Shanley C."/>
            <person name="Hahn D."/>
        </authorList>
    </citation>
    <scope>NUCLEOTIDE SEQUENCE [LARGE SCALE GENOMIC DNA]</scope>
    <source>
        <strain evidence="14 15">Ag45/Mut15</strain>
    </source>
</reference>
<keyword evidence="5 10" id="KW-0547">Nucleotide-binding</keyword>
<dbReference type="Gene3D" id="3.40.50.300">
    <property type="entry name" value="P-loop containing nucleotide triphosphate hydrolases"/>
    <property type="match status" value="1"/>
</dbReference>
<sequence>MSSRRASSQFPPPAATNASSAGVPGAELRRYGWTATDETRFAPRRAAGLIPARILRRDRDRCDLVTERGMSNARIGLTRASDAHLTPCTGDWAALSTAADPTIVELLTRHSALVRSSASGRSEGQVLAANIDIVLVVATLSTEPDLGRVERLLTLAWESGARPLIVLTKADLLVDGSHAATVAVALDAVTAAAPGVDILTVSAFDGTGLAALRDELAAGAVADPTGSGPTPGEAVLGGRSAVLVGPSGVGKSTLVNALLGEEKLAVGRVRPQDGKGRHTTVRRELVPLPSGGILIDTPGLRGIGVWDVDSGLDATFAEITELAADCRYGDCEHRTEPGCAVLAAIEDGTLPERRLASYRRLLRENAWLQSRRDARLAAELLRPWKKIELEQRRLYADRARRERR</sequence>
<evidence type="ECO:0000313" key="14">
    <source>
        <dbReference type="EMBL" id="MCK9874641.1"/>
    </source>
</evidence>
<protein>
    <recommendedName>
        <fullName evidence="10">Small ribosomal subunit biogenesis GTPase RsgA</fullName>
        <ecNumber evidence="10">3.6.1.-</ecNumber>
    </recommendedName>
</protein>
<feature type="domain" description="EngC GTPase" evidence="12">
    <location>
        <begin position="129"/>
        <end position="301"/>
    </location>
</feature>
<dbReference type="EMBL" id="JALKFT010000002">
    <property type="protein sequence ID" value="MCK9874641.1"/>
    <property type="molecule type" value="Genomic_DNA"/>
</dbReference>
<dbReference type="NCBIfam" id="TIGR00157">
    <property type="entry name" value="ribosome small subunit-dependent GTPase A"/>
    <property type="match status" value="1"/>
</dbReference>
<feature type="region of interest" description="Disordered" evidence="11">
    <location>
        <begin position="1"/>
        <end position="23"/>
    </location>
</feature>
<evidence type="ECO:0000256" key="6">
    <source>
        <dbReference type="ARBA" id="ARBA00022801"/>
    </source>
</evidence>
<comment type="cofactor">
    <cofactor evidence="10">
        <name>Zn(2+)</name>
        <dbReference type="ChEBI" id="CHEBI:29105"/>
    </cofactor>
    <text evidence="10">Binds 1 zinc ion per subunit.</text>
</comment>
<dbReference type="PANTHER" id="PTHR32120:SF10">
    <property type="entry name" value="SMALL RIBOSOMAL SUBUNIT BIOGENESIS GTPASE RSGA"/>
    <property type="match status" value="1"/>
</dbReference>
<evidence type="ECO:0000259" key="12">
    <source>
        <dbReference type="PROSITE" id="PS50936"/>
    </source>
</evidence>
<evidence type="ECO:0000256" key="3">
    <source>
        <dbReference type="ARBA" id="ARBA00022723"/>
    </source>
</evidence>
<keyword evidence="2 10" id="KW-0690">Ribosome biogenesis</keyword>
<keyword evidence="6 10" id="KW-0378">Hydrolase</keyword>
<feature type="binding site" evidence="10">
    <location>
        <position position="331"/>
    </location>
    <ligand>
        <name>Zn(2+)</name>
        <dbReference type="ChEBI" id="CHEBI:29105"/>
    </ligand>
</feature>
<evidence type="ECO:0000256" key="8">
    <source>
        <dbReference type="ARBA" id="ARBA00022884"/>
    </source>
</evidence>
<dbReference type="InterPro" id="IPR030378">
    <property type="entry name" value="G_CP_dom"/>
</dbReference>
<comment type="function">
    <text evidence="10">One of several proteins that assist in the late maturation steps of the functional core of the 30S ribosomal subunit. Helps release RbfA from mature subunits. May play a role in the assembly of ribosomal proteins into the subunit. Circularly permuted GTPase that catalyzes slow GTP hydrolysis, GTPase activity is stimulated by the 30S ribosomal subunit.</text>
</comment>
<keyword evidence="8 10" id="KW-0694">RNA-binding</keyword>
<dbReference type="PANTHER" id="PTHR32120">
    <property type="entry name" value="SMALL RIBOSOMAL SUBUNIT BIOGENESIS GTPASE RSGA"/>
    <property type="match status" value="1"/>
</dbReference>
<comment type="subunit">
    <text evidence="10">Monomer. Associates with 30S ribosomal subunit, binds 16S rRNA.</text>
</comment>
<evidence type="ECO:0000256" key="7">
    <source>
        <dbReference type="ARBA" id="ARBA00022833"/>
    </source>
</evidence>
<keyword evidence="7 10" id="KW-0862">Zinc</keyword>
<comment type="subcellular location">
    <subcellularLocation>
        <location evidence="10">Cytoplasm</location>
    </subcellularLocation>
</comment>
<feature type="binding site" evidence="10">
    <location>
        <position position="326"/>
    </location>
    <ligand>
        <name>Zn(2+)</name>
        <dbReference type="ChEBI" id="CHEBI:29105"/>
    </ligand>
</feature>
<evidence type="ECO:0000256" key="9">
    <source>
        <dbReference type="ARBA" id="ARBA00023134"/>
    </source>
</evidence>
<keyword evidence="1 10" id="KW-0963">Cytoplasm</keyword>
<keyword evidence="15" id="KW-1185">Reference proteome</keyword>
<name>A0ABT0JT63_9ACTN</name>
<feature type="binding site" evidence="10">
    <location>
        <position position="339"/>
    </location>
    <ligand>
        <name>Zn(2+)</name>
        <dbReference type="ChEBI" id="CHEBI:29105"/>
    </ligand>
</feature>
<dbReference type="Gene3D" id="1.10.40.50">
    <property type="entry name" value="Probable gtpase engc, domain 3"/>
    <property type="match status" value="1"/>
</dbReference>
<dbReference type="Pfam" id="PF03193">
    <property type="entry name" value="RsgA_GTPase"/>
    <property type="match status" value="2"/>
</dbReference>
<evidence type="ECO:0000256" key="11">
    <source>
        <dbReference type="SAM" id="MobiDB-lite"/>
    </source>
</evidence>
<keyword evidence="4 10" id="KW-0699">rRNA-binding</keyword>
<gene>
    <name evidence="10 14" type="primary">rsgA</name>
    <name evidence="14" type="ORF">MXD59_02385</name>
</gene>
<comment type="caution">
    <text evidence="14">The sequence shown here is derived from an EMBL/GenBank/DDBJ whole genome shotgun (WGS) entry which is preliminary data.</text>
</comment>
<dbReference type="CDD" id="cd01854">
    <property type="entry name" value="YjeQ_EngC"/>
    <property type="match status" value="1"/>
</dbReference>
<evidence type="ECO:0000256" key="2">
    <source>
        <dbReference type="ARBA" id="ARBA00022517"/>
    </source>
</evidence>
<dbReference type="Proteomes" id="UP001201873">
    <property type="component" value="Unassembled WGS sequence"/>
</dbReference>
<proteinExistence type="inferred from homology"/>
<keyword evidence="9 10" id="KW-0342">GTP-binding</keyword>
<dbReference type="PROSITE" id="PS51721">
    <property type="entry name" value="G_CP"/>
    <property type="match status" value="1"/>
</dbReference>
<dbReference type="RefSeq" id="WP_248823273.1">
    <property type="nucleotide sequence ID" value="NZ_JALKFT010000002.1"/>
</dbReference>
<evidence type="ECO:0000256" key="5">
    <source>
        <dbReference type="ARBA" id="ARBA00022741"/>
    </source>
</evidence>
<dbReference type="PROSITE" id="PS50936">
    <property type="entry name" value="ENGC_GTPASE"/>
    <property type="match status" value="1"/>
</dbReference>
<comment type="similarity">
    <text evidence="10">Belongs to the TRAFAC class YlqF/YawG GTPase family. RsgA subfamily.</text>
</comment>
<feature type="domain" description="CP-type G" evidence="13">
    <location>
        <begin position="121"/>
        <end position="303"/>
    </location>
</feature>
<evidence type="ECO:0000256" key="10">
    <source>
        <dbReference type="HAMAP-Rule" id="MF_01820"/>
    </source>
</evidence>
<accession>A0ABT0JT63</accession>
<organism evidence="14 15">
    <name type="scientific">Frankia umida</name>
    <dbReference type="NCBI Taxonomy" id="573489"/>
    <lineage>
        <taxon>Bacteria</taxon>
        <taxon>Bacillati</taxon>
        <taxon>Actinomycetota</taxon>
        <taxon>Actinomycetes</taxon>
        <taxon>Frankiales</taxon>
        <taxon>Frankiaceae</taxon>
        <taxon>Frankia</taxon>
    </lineage>
</organism>
<evidence type="ECO:0000256" key="1">
    <source>
        <dbReference type="ARBA" id="ARBA00022490"/>
    </source>
</evidence>
<keyword evidence="3 10" id="KW-0479">Metal-binding</keyword>